<dbReference type="InterPro" id="IPR023214">
    <property type="entry name" value="HAD_sf"/>
</dbReference>
<dbReference type="Gene3D" id="1.10.150.240">
    <property type="entry name" value="Putative phosphatase, domain 2"/>
    <property type="match status" value="1"/>
</dbReference>
<keyword evidence="5" id="KW-0378">Hydrolase</keyword>
<reference evidence="5" key="1">
    <citation type="submission" date="2022-07" db="EMBL/GenBank/DDBJ databases">
        <title>Marinobacter iranensis a new bacterium isolate from a hipersaline lake in Iran.</title>
        <authorList>
            <person name="Mohammad A.M.A."/>
            <person name="Cristina S.-P."/>
            <person name="Antonio V."/>
        </authorList>
    </citation>
    <scope>NUCLEOTIDE SEQUENCE</scope>
    <source>
        <strain evidence="5">71-i</strain>
    </source>
</reference>
<protein>
    <submittedName>
        <fullName evidence="5">HAD-IA family hydrolase</fullName>
    </submittedName>
</protein>
<keyword evidence="6" id="KW-1185">Reference proteome</keyword>
<comment type="similarity">
    <text evidence="2">Belongs to the HAD-like hydrolase superfamily. CbbY/CbbZ/Gph/YieH family.</text>
</comment>
<dbReference type="InterPro" id="IPR036412">
    <property type="entry name" value="HAD-like_sf"/>
</dbReference>
<comment type="cofactor">
    <cofactor evidence="1">
        <name>Mg(2+)</name>
        <dbReference type="ChEBI" id="CHEBI:18420"/>
    </cofactor>
</comment>
<evidence type="ECO:0000256" key="4">
    <source>
        <dbReference type="ARBA" id="ARBA00022842"/>
    </source>
</evidence>
<evidence type="ECO:0000256" key="1">
    <source>
        <dbReference type="ARBA" id="ARBA00001946"/>
    </source>
</evidence>
<dbReference type="InterPro" id="IPR051600">
    <property type="entry name" value="Beta-PGM-like"/>
</dbReference>
<dbReference type="SFLD" id="SFLDG01129">
    <property type="entry name" value="C1.5:_HAD__Beta-PGM__Phosphata"/>
    <property type="match status" value="1"/>
</dbReference>
<gene>
    <name evidence="5" type="ORF">NLU14_07505</name>
</gene>
<evidence type="ECO:0000256" key="3">
    <source>
        <dbReference type="ARBA" id="ARBA00022723"/>
    </source>
</evidence>
<evidence type="ECO:0000313" key="6">
    <source>
        <dbReference type="Proteomes" id="UP001143391"/>
    </source>
</evidence>
<accession>A0ABT5Y8R6</accession>
<dbReference type="NCBIfam" id="TIGR01509">
    <property type="entry name" value="HAD-SF-IA-v3"/>
    <property type="match status" value="1"/>
</dbReference>
<proteinExistence type="inferred from homology"/>
<dbReference type="Proteomes" id="UP001143391">
    <property type="component" value="Unassembled WGS sequence"/>
</dbReference>
<dbReference type="SUPFAM" id="SSF56784">
    <property type="entry name" value="HAD-like"/>
    <property type="match status" value="1"/>
</dbReference>
<evidence type="ECO:0000313" key="5">
    <source>
        <dbReference type="EMBL" id="MDF0750075.1"/>
    </source>
</evidence>
<keyword evidence="4" id="KW-0460">Magnesium</keyword>
<dbReference type="SFLD" id="SFLDS00003">
    <property type="entry name" value="Haloacid_Dehalogenase"/>
    <property type="match status" value="1"/>
</dbReference>
<dbReference type="InterPro" id="IPR023198">
    <property type="entry name" value="PGP-like_dom2"/>
</dbReference>
<comment type="caution">
    <text evidence="5">The sequence shown here is derived from an EMBL/GenBank/DDBJ whole genome shotgun (WGS) entry which is preliminary data.</text>
</comment>
<dbReference type="InterPro" id="IPR041492">
    <property type="entry name" value="HAD_2"/>
</dbReference>
<name>A0ABT5Y8R6_9GAMM</name>
<dbReference type="InterPro" id="IPR006439">
    <property type="entry name" value="HAD-SF_hydro_IA"/>
</dbReference>
<keyword evidence="3" id="KW-0479">Metal-binding</keyword>
<dbReference type="GO" id="GO:0016787">
    <property type="term" value="F:hydrolase activity"/>
    <property type="evidence" value="ECO:0007669"/>
    <property type="project" value="UniProtKB-KW"/>
</dbReference>
<dbReference type="PANTHER" id="PTHR46193">
    <property type="entry name" value="6-PHOSPHOGLUCONATE PHOSPHATASE"/>
    <property type="match status" value="1"/>
</dbReference>
<dbReference type="EMBL" id="JANCMW010000003">
    <property type="protein sequence ID" value="MDF0750075.1"/>
    <property type="molecule type" value="Genomic_DNA"/>
</dbReference>
<dbReference type="PRINTS" id="PR00413">
    <property type="entry name" value="HADHALOGNASE"/>
</dbReference>
<sequence length="228" mass="24821">METLIFDCDGVLVDSEVIAEATLLAQLQQWLPDLEPETVLRQSLGMTTDNILKHLQQLSNHDLPSDALARIDQAIEARLADELEAVHGVAEAVSRLNLPLAIVSNSSRYRVCNSLATTELNLLLGSVPLFTAEQVEHPKPDPAVYRFAARQLKCIPQDCLVVEDSVSGVTAATAAGMTVIGFTGASHIEPGHDQRLVEAGAWRILPDMSGLQELVAIWRQSRTAQEPQ</sequence>
<dbReference type="Gene3D" id="3.40.50.1000">
    <property type="entry name" value="HAD superfamily/HAD-like"/>
    <property type="match status" value="1"/>
</dbReference>
<organism evidence="5 6">
    <name type="scientific">Marinobacter iranensis</name>
    <dbReference type="NCBI Taxonomy" id="2962607"/>
    <lineage>
        <taxon>Bacteria</taxon>
        <taxon>Pseudomonadati</taxon>
        <taxon>Pseudomonadota</taxon>
        <taxon>Gammaproteobacteria</taxon>
        <taxon>Pseudomonadales</taxon>
        <taxon>Marinobacteraceae</taxon>
        <taxon>Marinobacter</taxon>
    </lineage>
</organism>
<dbReference type="Pfam" id="PF13419">
    <property type="entry name" value="HAD_2"/>
    <property type="match status" value="1"/>
</dbReference>
<dbReference type="PANTHER" id="PTHR46193:SF10">
    <property type="entry name" value="6-PHOSPHOGLUCONATE PHOSPHATASE"/>
    <property type="match status" value="1"/>
</dbReference>
<dbReference type="RefSeq" id="WP_275705592.1">
    <property type="nucleotide sequence ID" value="NZ_JANCMW010000003.1"/>
</dbReference>
<evidence type="ECO:0000256" key="2">
    <source>
        <dbReference type="ARBA" id="ARBA00006171"/>
    </source>
</evidence>